<evidence type="ECO:0000256" key="1">
    <source>
        <dbReference type="ARBA" id="ARBA00004651"/>
    </source>
</evidence>
<accession>A0AAD5QNW3</accession>
<dbReference type="GO" id="GO:0006885">
    <property type="term" value="P:regulation of pH"/>
    <property type="evidence" value="ECO:0007669"/>
    <property type="project" value="InterPro"/>
</dbReference>
<keyword evidence="5" id="KW-1185">Reference proteome</keyword>
<dbReference type="Proteomes" id="UP001196413">
    <property type="component" value="Unassembled WGS sequence"/>
</dbReference>
<comment type="subcellular location">
    <subcellularLocation>
        <location evidence="1">Cell membrane</location>
        <topology evidence="1">Multi-pass membrane protein</topology>
    </subcellularLocation>
</comment>
<keyword evidence="3" id="KW-1003">Cell membrane</keyword>
<dbReference type="GO" id="GO:0015385">
    <property type="term" value="F:sodium:proton antiporter activity"/>
    <property type="evidence" value="ECO:0007669"/>
    <property type="project" value="InterPro"/>
</dbReference>
<comment type="similarity">
    <text evidence="2">Belongs to the monovalent cation:proton antiporter 1 (CPA1) transporter (TC 2.A.36) family.</text>
</comment>
<dbReference type="AlphaFoldDB" id="A0AAD5QNW3"/>
<name>A0AAD5QNW3_PARTN</name>
<reference evidence="4" key="1">
    <citation type="submission" date="2021-06" db="EMBL/GenBank/DDBJ databases">
        <title>Parelaphostrongylus tenuis whole genome reference sequence.</title>
        <authorList>
            <person name="Garwood T.J."/>
            <person name="Larsen P.A."/>
            <person name="Fountain-Jones N.M."/>
            <person name="Garbe J.R."/>
            <person name="Macchietto M.G."/>
            <person name="Kania S.A."/>
            <person name="Gerhold R.W."/>
            <person name="Richards J.E."/>
            <person name="Wolf T.M."/>
        </authorList>
    </citation>
    <scope>NUCLEOTIDE SEQUENCE</scope>
    <source>
        <strain evidence="4">MNPRO001-30</strain>
        <tissue evidence="4">Meninges</tissue>
    </source>
</reference>
<evidence type="ECO:0000256" key="3">
    <source>
        <dbReference type="ARBA" id="ARBA00022475"/>
    </source>
</evidence>
<dbReference type="EMBL" id="JAHQIW010001732">
    <property type="protein sequence ID" value="KAJ1353501.1"/>
    <property type="molecule type" value="Genomic_DNA"/>
</dbReference>
<gene>
    <name evidence="4" type="ORF">KIN20_010142</name>
</gene>
<organism evidence="4 5">
    <name type="scientific">Parelaphostrongylus tenuis</name>
    <name type="common">Meningeal worm</name>
    <dbReference type="NCBI Taxonomy" id="148309"/>
    <lineage>
        <taxon>Eukaryota</taxon>
        <taxon>Metazoa</taxon>
        <taxon>Ecdysozoa</taxon>
        <taxon>Nematoda</taxon>
        <taxon>Chromadorea</taxon>
        <taxon>Rhabditida</taxon>
        <taxon>Rhabditina</taxon>
        <taxon>Rhabditomorpha</taxon>
        <taxon>Strongyloidea</taxon>
        <taxon>Metastrongylidae</taxon>
        <taxon>Parelaphostrongylus</taxon>
    </lineage>
</organism>
<comment type="caution">
    <text evidence="4">The sequence shown here is derived from an EMBL/GenBank/DDBJ whole genome shotgun (WGS) entry which is preliminary data.</text>
</comment>
<dbReference type="GO" id="GO:0005886">
    <property type="term" value="C:plasma membrane"/>
    <property type="evidence" value="ECO:0007669"/>
    <property type="project" value="UniProtKB-SubCell"/>
</dbReference>
<keyword evidence="3" id="KW-0472">Membrane</keyword>
<evidence type="ECO:0000313" key="5">
    <source>
        <dbReference type="Proteomes" id="UP001196413"/>
    </source>
</evidence>
<dbReference type="PRINTS" id="PR01088">
    <property type="entry name" value="NAHEXCHNGR6"/>
</dbReference>
<protein>
    <submittedName>
        <fullName evidence="4">Uncharacterized protein</fullName>
    </submittedName>
</protein>
<proteinExistence type="inferred from homology"/>
<dbReference type="InterPro" id="IPR002090">
    <property type="entry name" value="NHE-6/7/9"/>
</dbReference>
<sequence length="103" mass="11878">METLHILRELIIPYILLTVPRNSEISDLEMATRRDNRFLQWKWYNFDANFMKPLLAHSTPLSERTLPPLCLAFARICTSTRQSTVVDKAPDDSPCNSLNLEDG</sequence>
<evidence type="ECO:0000256" key="2">
    <source>
        <dbReference type="ARBA" id="ARBA00007367"/>
    </source>
</evidence>
<evidence type="ECO:0000313" key="4">
    <source>
        <dbReference type="EMBL" id="KAJ1353501.1"/>
    </source>
</evidence>